<dbReference type="GO" id="GO:0003924">
    <property type="term" value="F:GTPase activity"/>
    <property type="evidence" value="ECO:0007669"/>
    <property type="project" value="InterPro"/>
</dbReference>
<dbReference type="OrthoDB" id="9989112at2759"/>
<dbReference type="PROSITE" id="PS51419">
    <property type="entry name" value="RAB"/>
    <property type="match status" value="1"/>
</dbReference>
<dbReference type="SUPFAM" id="SSF52540">
    <property type="entry name" value="P-loop containing nucleoside triphosphate hydrolases"/>
    <property type="match status" value="1"/>
</dbReference>
<dbReference type="GO" id="GO:0005525">
    <property type="term" value="F:GTP binding"/>
    <property type="evidence" value="ECO:0007669"/>
    <property type="project" value="UniProtKB-KW"/>
</dbReference>
<organism evidence="3 4">
    <name type="scientific">Vitrella brassicaformis (strain CCMP3155)</name>
    <dbReference type="NCBI Taxonomy" id="1169540"/>
    <lineage>
        <taxon>Eukaryota</taxon>
        <taxon>Sar</taxon>
        <taxon>Alveolata</taxon>
        <taxon>Colpodellida</taxon>
        <taxon>Vitrellaceae</taxon>
        <taxon>Vitrella</taxon>
    </lineage>
</organism>
<dbReference type="NCBIfam" id="TIGR00231">
    <property type="entry name" value="small_GTP"/>
    <property type="match status" value="1"/>
</dbReference>
<dbReference type="SMART" id="SM00176">
    <property type="entry name" value="RAN"/>
    <property type="match status" value="1"/>
</dbReference>
<dbReference type="InterPro" id="IPR001806">
    <property type="entry name" value="Small_GTPase"/>
</dbReference>
<keyword evidence="2" id="KW-0342">GTP-binding</keyword>
<dbReference type="InParanoid" id="A0A0G4EYA7"/>
<dbReference type="Proteomes" id="UP000041254">
    <property type="component" value="Unassembled WGS sequence"/>
</dbReference>
<dbReference type="InterPro" id="IPR005225">
    <property type="entry name" value="Small_GTP-bd"/>
</dbReference>
<dbReference type="PhylomeDB" id="A0A0G4EYA7"/>
<keyword evidence="4" id="KW-1185">Reference proteome</keyword>
<accession>A0A0G4EYA7</accession>
<dbReference type="PROSITE" id="PS51421">
    <property type="entry name" value="RAS"/>
    <property type="match status" value="1"/>
</dbReference>
<evidence type="ECO:0000313" key="4">
    <source>
        <dbReference type="Proteomes" id="UP000041254"/>
    </source>
</evidence>
<dbReference type="Pfam" id="PF00071">
    <property type="entry name" value="Ras"/>
    <property type="match status" value="1"/>
</dbReference>
<evidence type="ECO:0000256" key="2">
    <source>
        <dbReference type="ARBA" id="ARBA00023134"/>
    </source>
</evidence>
<dbReference type="AlphaFoldDB" id="A0A0G4EYA7"/>
<keyword evidence="1" id="KW-0547">Nucleotide-binding</keyword>
<dbReference type="InterPro" id="IPR027417">
    <property type="entry name" value="P-loop_NTPase"/>
</dbReference>
<proteinExistence type="predicted"/>
<reference evidence="3 4" key="1">
    <citation type="submission" date="2014-11" db="EMBL/GenBank/DDBJ databases">
        <authorList>
            <person name="Zhu J."/>
            <person name="Qi W."/>
            <person name="Song R."/>
        </authorList>
    </citation>
    <scope>NUCLEOTIDE SEQUENCE [LARGE SCALE GENOMIC DNA]</scope>
</reference>
<dbReference type="OMA" id="TQACFLV"/>
<protein>
    <submittedName>
        <fullName evidence="3">Uncharacterized protein</fullName>
    </submittedName>
</protein>
<dbReference type="EMBL" id="CDMY01000346">
    <property type="protein sequence ID" value="CEM03619.1"/>
    <property type="molecule type" value="Genomic_DNA"/>
</dbReference>
<evidence type="ECO:0000313" key="3">
    <source>
        <dbReference type="EMBL" id="CEM03619.1"/>
    </source>
</evidence>
<dbReference type="STRING" id="1169540.A0A0G4EYA7"/>
<dbReference type="SMART" id="SM00174">
    <property type="entry name" value="RHO"/>
    <property type="match status" value="1"/>
</dbReference>
<sequence>MGPSVERRRVKPLVREVSRVKVIVFGDAYVGKTSVISRYCTGQFSPTYNATVGIDFQVSSMTHFADMDLRLNLWDLSGHEEFLDVRNEFYKDAHGGILMYDITSRKSFTNLDLWLREALKCGGKDVVYVVCGNKSDMRSRAVGELEGRQWASSKGFLFFETSASTGRGIHEMFAELTRQLVAAEG</sequence>
<name>A0A0G4EYA7_VITBC</name>
<dbReference type="FunFam" id="3.40.50.300:FF:001447">
    <property type="entry name" value="Ras-related protein Rab-1B"/>
    <property type="match status" value="1"/>
</dbReference>
<dbReference type="InterPro" id="IPR050227">
    <property type="entry name" value="Rab"/>
</dbReference>
<dbReference type="SMART" id="SM00175">
    <property type="entry name" value="RAB"/>
    <property type="match status" value="1"/>
</dbReference>
<dbReference type="PANTHER" id="PTHR47977">
    <property type="entry name" value="RAS-RELATED PROTEIN RAB"/>
    <property type="match status" value="1"/>
</dbReference>
<dbReference type="Gene3D" id="3.40.50.300">
    <property type="entry name" value="P-loop containing nucleotide triphosphate hydrolases"/>
    <property type="match status" value="1"/>
</dbReference>
<gene>
    <name evidence="3" type="ORF">Vbra_13971</name>
</gene>
<dbReference type="PRINTS" id="PR00449">
    <property type="entry name" value="RASTRNSFRMNG"/>
</dbReference>
<evidence type="ECO:0000256" key="1">
    <source>
        <dbReference type="ARBA" id="ARBA00022741"/>
    </source>
</evidence>
<dbReference type="VEuPathDB" id="CryptoDB:Vbra_13971"/>
<dbReference type="SMART" id="SM00173">
    <property type="entry name" value="RAS"/>
    <property type="match status" value="1"/>
</dbReference>